<feature type="domain" description="Acyltransferase MbtK/IucB-like conserved" evidence="2">
    <location>
        <begin position="202"/>
        <end position="251"/>
    </location>
</feature>
<dbReference type="PANTHER" id="PTHR31438:SF1">
    <property type="entry name" value="LYSINE N-ACYLTRANSFERASE C17G9.06C-RELATED"/>
    <property type="match status" value="1"/>
</dbReference>
<dbReference type="OrthoDB" id="4250781at2759"/>
<reference evidence="3 4" key="1">
    <citation type="submission" date="2019-03" db="EMBL/GenBank/DDBJ databases">
        <title>Sequencing 23 genomes of Wallemia ichthyophaga.</title>
        <authorList>
            <person name="Gostincar C."/>
        </authorList>
    </citation>
    <scope>NUCLEOTIDE SEQUENCE [LARGE SCALE GENOMIC DNA]</scope>
    <source>
        <strain evidence="3 4">EXF-8621</strain>
    </source>
</reference>
<dbReference type="SUPFAM" id="SSF55729">
    <property type="entry name" value="Acyl-CoA N-acyltransferases (Nat)"/>
    <property type="match status" value="1"/>
</dbReference>
<dbReference type="OMA" id="GQIWNVI"/>
<evidence type="ECO:0000259" key="2">
    <source>
        <dbReference type="SMART" id="SM01006"/>
    </source>
</evidence>
<dbReference type="Pfam" id="PF13523">
    <property type="entry name" value="Acetyltransf_8"/>
    <property type="match status" value="1"/>
</dbReference>
<dbReference type="Gene3D" id="3.40.630.30">
    <property type="match status" value="1"/>
</dbReference>
<dbReference type="InterPro" id="IPR019432">
    <property type="entry name" value="Acyltransferase_MbtK/IucB-like"/>
</dbReference>
<evidence type="ECO:0000313" key="3">
    <source>
        <dbReference type="EMBL" id="TIB16039.1"/>
    </source>
</evidence>
<dbReference type="Proteomes" id="UP000306954">
    <property type="component" value="Unassembled WGS sequence"/>
</dbReference>
<comment type="similarity">
    <text evidence="1">Belongs to the lysine N-acyltransferase MbtK family.</text>
</comment>
<dbReference type="AlphaFoldDB" id="A0A4T0GIW5"/>
<comment type="caution">
    <text evidence="3">The sequence shown here is derived from an EMBL/GenBank/DDBJ whole genome shotgun (WGS) entry which is preliminary data.</text>
</comment>
<evidence type="ECO:0000313" key="4">
    <source>
        <dbReference type="Proteomes" id="UP000306954"/>
    </source>
</evidence>
<dbReference type="GO" id="GO:0016410">
    <property type="term" value="F:N-acyltransferase activity"/>
    <property type="evidence" value="ECO:0007669"/>
    <property type="project" value="TreeGrafter"/>
</dbReference>
<protein>
    <recommendedName>
        <fullName evidence="2">Acyltransferase MbtK/IucB-like conserved domain-containing protein</fullName>
    </recommendedName>
</protein>
<name>A0A4T0GIW5_WALIC</name>
<proteinExistence type="inferred from homology"/>
<evidence type="ECO:0000256" key="1">
    <source>
        <dbReference type="ARBA" id="ARBA00009893"/>
    </source>
</evidence>
<organism evidence="3 4">
    <name type="scientific">Wallemia ichthyophaga</name>
    <dbReference type="NCBI Taxonomy" id="245174"/>
    <lineage>
        <taxon>Eukaryota</taxon>
        <taxon>Fungi</taxon>
        <taxon>Dikarya</taxon>
        <taxon>Basidiomycota</taxon>
        <taxon>Wallemiomycotina</taxon>
        <taxon>Wallemiomycetes</taxon>
        <taxon>Wallemiales</taxon>
        <taxon>Wallemiaceae</taxon>
        <taxon>Wallemia</taxon>
    </lineage>
</organism>
<accession>A0A4T0GIW5</accession>
<dbReference type="InterPro" id="IPR016181">
    <property type="entry name" value="Acyl_CoA_acyltransferase"/>
</dbReference>
<dbReference type="PANTHER" id="PTHR31438">
    <property type="entry name" value="LYSINE N-ACYLTRANSFERASE C17G9.06C-RELATED"/>
    <property type="match status" value="1"/>
</dbReference>
<dbReference type="EMBL" id="SPOF01000005">
    <property type="protein sequence ID" value="TIB16039.1"/>
    <property type="molecule type" value="Genomic_DNA"/>
</dbReference>
<sequence length="375" mass="42825">MATTGEIKLSDTASIRVEATDEALAIHTDAATHHIHTLTHKTTPISPFSILNDERIARDKIYVLPALPEADNLTLWAILRAMWHVFSRREYIAIERPSAPIHTYLTQTGLGFGSPVDEAVVILARESFWQGAGAPETYDWLRRENDSSTPNAPSRHVFPQIQSFTKNELVATVHPLRPPKPTPGSVFYTRYVPAIGQTISFVHMDGSNATHFEHYKRWQNSDRVNTGWRERGSDEKHHKYIADRLADKHMMGFLFAWDGNLAGYGELAWVMEDPINVYCGGMLPFDQGIHLLVGEEHFRGKERFIATVTSMMHCCFLREPRTQNVVVEPRADLGLVPRLASLLPIEMNREFEFPHKRAVFFRQHRQRFFQAASLE</sequence>
<gene>
    <name evidence="3" type="ORF">E3P90_00603</name>
</gene>
<dbReference type="SMART" id="SM01006">
    <property type="entry name" value="AlcB"/>
    <property type="match status" value="1"/>
</dbReference>
<dbReference type="GO" id="GO:0019290">
    <property type="term" value="P:siderophore biosynthetic process"/>
    <property type="evidence" value="ECO:0007669"/>
    <property type="project" value="InterPro"/>
</dbReference>